<name>A0ABT4VCU0_9HELI</name>
<dbReference type="Gene3D" id="2.130.10.10">
    <property type="entry name" value="YVTN repeat-like/Quinoprotein amine dehydrogenase"/>
    <property type="match status" value="1"/>
</dbReference>
<evidence type="ECO:0000313" key="1">
    <source>
        <dbReference type="EMBL" id="MDA3968520.1"/>
    </source>
</evidence>
<protein>
    <submittedName>
        <fullName evidence="1">Nitrate reductase</fullName>
    </submittedName>
</protein>
<keyword evidence="2" id="KW-1185">Reference proteome</keyword>
<reference evidence="1 2" key="1">
    <citation type="submission" date="2023-01" db="EMBL/GenBank/DDBJ databases">
        <title>Description of Helicobacter ibis sp. nov. isolated from faecal droppings of black-faced ibis (Theristicus melanopis).</title>
        <authorList>
            <person name="Lopez-Cantillo M."/>
            <person name="Vidal-Veuthey B."/>
            <person name="Mella A."/>
            <person name="De La Haba R."/>
            <person name="Collado L."/>
        </authorList>
    </citation>
    <scope>NUCLEOTIDE SEQUENCE [LARGE SCALE GENOMIC DNA]</scope>
    <source>
        <strain evidence="1 2">A82</strain>
    </source>
</reference>
<dbReference type="InterPro" id="IPR015943">
    <property type="entry name" value="WD40/YVTN_repeat-like_dom_sf"/>
</dbReference>
<dbReference type="SMART" id="SM00320">
    <property type="entry name" value="WD40"/>
    <property type="match status" value="2"/>
</dbReference>
<dbReference type="EMBL" id="JAQHXR010000001">
    <property type="protein sequence ID" value="MDA3968520.1"/>
    <property type="molecule type" value="Genomic_DNA"/>
</dbReference>
<evidence type="ECO:0000313" key="2">
    <source>
        <dbReference type="Proteomes" id="UP001210261"/>
    </source>
</evidence>
<dbReference type="RefSeq" id="WP_271020805.1">
    <property type="nucleotide sequence ID" value="NZ_JAQHXR010000001.1"/>
</dbReference>
<dbReference type="InterPro" id="IPR001680">
    <property type="entry name" value="WD40_rpt"/>
</dbReference>
<proteinExistence type="predicted"/>
<accession>A0ABT4VCU0</accession>
<dbReference type="Proteomes" id="UP001210261">
    <property type="component" value="Unassembled WGS sequence"/>
</dbReference>
<comment type="caution">
    <text evidence="1">The sequence shown here is derived from an EMBL/GenBank/DDBJ whole genome shotgun (WGS) entry which is preliminary data.</text>
</comment>
<gene>
    <name evidence="1" type="ORF">PF021_02400</name>
</gene>
<dbReference type="SUPFAM" id="SSF50978">
    <property type="entry name" value="WD40 repeat-like"/>
    <property type="match status" value="1"/>
</dbReference>
<organism evidence="1 2">
    <name type="scientific">Helicobacter ibis</name>
    <dbReference type="NCBI Taxonomy" id="2962633"/>
    <lineage>
        <taxon>Bacteria</taxon>
        <taxon>Pseudomonadati</taxon>
        <taxon>Campylobacterota</taxon>
        <taxon>Epsilonproteobacteria</taxon>
        <taxon>Campylobacterales</taxon>
        <taxon>Helicobacteraceae</taxon>
        <taxon>Helicobacter</taxon>
    </lineage>
</organism>
<dbReference type="InterPro" id="IPR036322">
    <property type="entry name" value="WD40_repeat_dom_sf"/>
</dbReference>
<sequence length="317" mass="36040">MLRIFMYVMLACVSLLAIEPYKKVSLDNNLVSSNVVKNKLLVGSDFGEVIEIFFDDEFFKIESKRLMQLPKVKTYFGDSYPRVFFVDVFYDSMLVLSEGDYGGKNLLIIKDGAIENILKNHEALNIKKAAFVNKDSIFIALASNEIMLYSLKDDEFKYKKQISSASFSDFSLNENKDKYVLSCESGIVYYGDVKNGEIITTFEGANKDNVYRALISDNEIIITAGQDRKAGIYKGREYDFIQTDFLVYSVGISKNGKYGAYMKNESSDIAVFSFLDKKEIVVLQGHTNVLNSIFFVSDNKIISTEDGKDILFWKLDK</sequence>